<dbReference type="InterPro" id="IPR053853">
    <property type="entry name" value="FitA-like_RHH"/>
</dbReference>
<evidence type="ECO:0000259" key="1">
    <source>
        <dbReference type="Pfam" id="PF22513"/>
    </source>
</evidence>
<dbReference type="InterPro" id="IPR013321">
    <property type="entry name" value="Arc_rbn_hlx_hlx"/>
</dbReference>
<dbReference type="Pfam" id="PF22513">
    <property type="entry name" value="FitA-like_RHH"/>
    <property type="match status" value="1"/>
</dbReference>
<keyword evidence="3" id="KW-1185">Reference proteome</keyword>
<sequence length="85" mass="9061">MAQFVIRNLDDSVHAAIRQRAARHGRGLEAEVREILSRVASEEAGIEPGTGRGARMAARFAQAGFREGEEIEALKGAAATPAAFD</sequence>
<accession>A0ABQ0Q4N6</accession>
<dbReference type="SUPFAM" id="SSF47598">
    <property type="entry name" value="Ribbon-helix-helix"/>
    <property type="match status" value="1"/>
</dbReference>
<dbReference type="RefSeq" id="WP_264816324.1">
    <property type="nucleotide sequence ID" value="NZ_BAPV01000040.1"/>
</dbReference>
<evidence type="ECO:0000313" key="3">
    <source>
        <dbReference type="Proteomes" id="UP001062776"/>
    </source>
</evidence>
<dbReference type="Proteomes" id="UP001062776">
    <property type="component" value="Unassembled WGS sequence"/>
</dbReference>
<reference evidence="2" key="1">
    <citation type="submission" date="2013-04" db="EMBL/GenBank/DDBJ databases">
        <title>The genome sequencing project of 58 acetic acid bacteria.</title>
        <authorList>
            <person name="Okamoto-Kainuma A."/>
            <person name="Ishikawa M."/>
            <person name="Umino S."/>
            <person name="Koizumi Y."/>
            <person name="Shiwa Y."/>
            <person name="Yoshikawa H."/>
            <person name="Matsutani M."/>
            <person name="Matsushita K."/>
        </authorList>
    </citation>
    <scope>NUCLEOTIDE SEQUENCE</scope>
    <source>
        <strain evidence="2">NRIC 0535</strain>
    </source>
</reference>
<dbReference type="Gene3D" id="1.10.1220.10">
    <property type="entry name" value="Met repressor-like"/>
    <property type="match status" value="1"/>
</dbReference>
<protein>
    <recommendedName>
        <fullName evidence="1">Antitoxin FitA-like ribbon-helix-helix domain-containing protein</fullName>
    </recommendedName>
</protein>
<dbReference type="InterPro" id="IPR010985">
    <property type="entry name" value="Ribbon_hlx_hlx"/>
</dbReference>
<feature type="domain" description="Antitoxin FitA-like ribbon-helix-helix" evidence="1">
    <location>
        <begin position="2"/>
        <end position="39"/>
    </location>
</feature>
<comment type="caution">
    <text evidence="2">The sequence shown here is derived from an EMBL/GenBank/DDBJ whole genome shotgun (WGS) entry which is preliminary data.</text>
</comment>
<gene>
    <name evidence="2" type="ORF">AA0535_2217</name>
</gene>
<evidence type="ECO:0000313" key="2">
    <source>
        <dbReference type="EMBL" id="GBQ91144.1"/>
    </source>
</evidence>
<dbReference type="EMBL" id="BAPV01000040">
    <property type="protein sequence ID" value="GBQ91144.1"/>
    <property type="molecule type" value="Genomic_DNA"/>
</dbReference>
<proteinExistence type="predicted"/>
<name>A0ABQ0Q4N6_9PROT</name>
<organism evidence="2 3">
    <name type="scientific">Asaia krungthepensis NRIC 0535</name>
    <dbReference type="NCBI Taxonomy" id="1307925"/>
    <lineage>
        <taxon>Bacteria</taxon>
        <taxon>Pseudomonadati</taxon>
        <taxon>Pseudomonadota</taxon>
        <taxon>Alphaproteobacteria</taxon>
        <taxon>Acetobacterales</taxon>
        <taxon>Acetobacteraceae</taxon>
        <taxon>Asaia</taxon>
    </lineage>
</organism>